<dbReference type="OrthoDB" id="268400at2759"/>
<sequence length="231" mass="26031">MLFTTRSVTSKAFRAKPSVTLFHYGRVPLACISSALFKSSTTRQQHNSVAGAQSKPVPMMPGRREFPLPSQEGTKSVLQYALTTVDQVTNWIRLGSFWPMTFGLACCAVEMMHLSAPRYDQDRLGIIFRASPRHSDVMIVAGTLTNKMAPALRQVYDQMPEPRWVISMGSCANGGGYYHYSYSVVRGCDRIVPVDIYVPGCPPTSEALMYGIFQLQKKIRRTKTSRMWYRK</sequence>
<reference evidence="5" key="1">
    <citation type="journal article" date="2021" name="Nat. Commun.">
        <title>Genetic determinants of endophytism in the Arabidopsis root mycobiome.</title>
        <authorList>
            <person name="Mesny F."/>
            <person name="Miyauchi S."/>
            <person name="Thiergart T."/>
            <person name="Pickel B."/>
            <person name="Atanasova L."/>
            <person name="Karlsson M."/>
            <person name="Huettel B."/>
            <person name="Barry K.W."/>
            <person name="Haridas S."/>
            <person name="Chen C."/>
            <person name="Bauer D."/>
            <person name="Andreopoulos W."/>
            <person name="Pangilinan J."/>
            <person name="LaButti K."/>
            <person name="Riley R."/>
            <person name="Lipzen A."/>
            <person name="Clum A."/>
            <person name="Drula E."/>
            <person name="Henrissat B."/>
            <person name="Kohler A."/>
            <person name="Grigoriev I.V."/>
            <person name="Martin F.M."/>
            <person name="Hacquard S."/>
        </authorList>
    </citation>
    <scope>NUCLEOTIDE SEQUENCE</scope>
    <source>
        <strain evidence="5">MPI-CAGE-AT-0021</strain>
    </source>
</reference>
<comment type="similarity">
    <text evidence="1 3">Belongs to the complex I 20 kDa subunit family.</text>
</comment>
<dbReference type="GO" id="GO:0051539">
    <property type="term" value="F:4 iron, 4 sulfur cluster binding"/>
    <property type="evidence" value="ECO:0007669"/>
    <property type="project" value="UniProtKB-KW"/>
</dbReference>
<dbReference type="GO" id="GO:0046872">
    <property type="term" value="F:metal ion binding"/>
    <property type="evidence" value="ECO:0007669"/>
    <property type="project" value="UniProtKB-KW"/>
</dbReference>
<dbReference type="GO" id="GO:0048038">
    <property type="term" value="F:quinone binding"/>
    <property type="evidence" value="ECO:0007669"/>
    <property type="project" value="InterPro"/>
</dbReference>
<evidence type="ECO:0000259" key="4">
    <source>
        <dbReference type="Pfam" id="PF01058"/>
    </source>
</evidence>
<dbReference type="Gene3D" id="3.40.50.12280">
    <property type="match status" value="1"/>
</dbReference>
<dbReference type="FunFam" id="3.40.50.12280:FF:000001">
    <property type="entry name" value="NADH-quinone oxidoreductase subunit B 2"/>
    <property type="match status" value="1"/>
</dbReference>
<dbReference type="GO" id="GO:0045271">
    <property type="term" value="C:respiratory chain complex I"/>
    <property type="evidence" value="ECO:0007669"/>
    <property type="project" value="TreeGrafter"/>
</dbReference>
<dbReference type="HAMAP" id="MF_01356">
    <property type="entry name" value="NDH1_NuoB"/>
    <property type="match status" value="1"/>
</dbReference>
<dbReference type="Proteomes" id="UP000717696">
    <property type="component" value="Unassembled WGS sequence"/>
</dbReference>
<dbReference type="NCBIfam" id="TIGR01957">
    <property type="entry name" value="nuoB_fam"/>
    <property type="match status" value="1"/>
</dbReference>
<dbReference type="InterPro" id="IPR006138">
    <property type="entry name" value="NADH_UQ_OxRdtase_20Kd_su"/>
</dbReference>
<keyword evidence="6" id="KW-1185">Reference proteome</keyword>
<feature type="domain" description="NADH:ubiquinone oxidoreductase-like 20kDa subunit" evidence="4">
    <location>
        <begin position="106"/>
        <end position="214"/>
    </location>
</feature>
<accession>A0A9P9I928</accession>
<evidence type="ECO:0000313" key="5">
    <source>
        <dbReference type="EMBL" id="KAH7112336.1"/>
    </source>
</evidence>
<evidence type="ECO:0000256" key="2">
    <source>
        <dbReference type="ARBA" id="ARBA00023027"/>
    </source>
</evidence>
<dbReference type="GO" id="GO:0005739">
    <property type="term" value="C:mitochondrion"/>
    <property type="evidence" value="ECO:0007669"/>
    <property type="project" value="GOC"/>
</dbReference>
<keyword evidence="3" id="KW-0411">Iron-sulfur</keyword>
<dbReference type="PROSITE" id="PS01150">
    <property type="entry name" value="COMPLEX1_20K"/>
    <property type="match status" value="1"/>
</dbReference>
<keyword evidence="2 3" id="KW-0520">NAD</keyword>
<dbReference type="EMBL" id="JAGMUU010000051">
    <property type="protein sequence ID" value="KAH7112336.1"/>
    <property type="molecule type" value="Genomic_DNA"/>
</dbReference>
<proteinExistence type="inferred from homology"/>
<dbReference type="PANTHER" id="PTHR11995">
    <property type="entry name" value="NADH DEHYDROGENASE"/>
    <property type="match status" value="1"/>
</dbReference>
<dbReference type="InterPro" id="IPR006137">
    <property type="entry name" value="NADH_UbQ_OxRdtase-like_20kDa"/>
</dbReference>
<keyword evidence="3" id="KW-0004">4Fe-4S</keyword>
<evidence type="ECO:0000313" key="6">
    <source>
        <dbReference type="Proteomes" id="UP000717696"/>
    </source>
</evidence>
<evidence type="ECO:0000256" key="3">
    <source>
        <dbReference type="RuleBase" id="RU004464"/>
    </source>
</evidence>
<keyword evidence="3" id="KW-0479">Metal-binding</keyword>
<dbReference type="GO" id="GO:0032981">
    <property type="term" value="P:mitochondrial respiratory chain complex I assembly"/>
    <property type="evidence" value="ECO:0007669"/>
    <property type="project" value="TreeGrafter"/>
</dbReference>
<comment type="caution">
    <text evidence="5">The sequence shown here is derived from an EMBL/GenBank/DDBJ whole genome shotgun (WGS) entry which is preliminary data.</text>
</comment>
<dbReference type="Pfam" id="PF01058">
    <property type="entry name" value="Oxidored_q6"/>
    <property type="match status" value="1"/>
</dbReference>
<dbReference type="PANTHER" id="PTHR11995:SF14">
    <property type="entry name" value="NADH DEHYDROGENASE [UBIQUINONE] IRON-SULFUR PROTEIN 7, MITOCHONDRIAL"/>
    <property type="match status" value="1"/>
</dbReference>
<dbReference type="GO" id="GO:0008137">
    <property type="term" value="F:NADH dehydrogenase (ubiquinone) activity"/>
    <property type="evidence" value="ECO:0007669"/>
    <property type="project" value="InterPro"/>
</dbReference>
<dbReference type="GO" id="GO:0009060">
    <property type="term" value="P:aerobic respiration"/>
    <property type="evidence" value="ECO:0007669"/>
    <property type="project" value="TreeGrafter"/>
</dbReference>
<gene>
    <name evidence="5" type="ORF">B0J13DRAFT_600367</name>
</gene>
<dbReference type="NCBIfam" id="NF005012">
    <property type="entry name" value="PRK06411.1"/>
    <property type="match status" value="1"/>
</dbReference>
<evidence type="ECO:0000256" key="1">
    <source>
        <dbReference type="ARBA" id="ARBA00009173"/>
    </source>
</evidence>
<dbReference type="SUPFAM" id="SSF56770">
    <property type="entry name" value="HydA/Nqo6-like"/>
    <property type="match status" value="1"/>
</dbReference>
<name>A0A9P9I928_9HYPO</name>
<dbReference type="GO" id="GO:0015990">
    <property type="term" value="P:electron transport coupled proton transport"/>
    <property type="evidence" value="ECO:0007669"/>
    <property type="project" value="TreeGrafter"/>
</dbReference>
<keyword evidence="3" id="KW-0408">Iron</keyword>
<protein>
    <recommendedName>
        <fullName evidence="4">NADH:ubiquinone oxidoreductase-like 20kDa subunit domain-containing protein</fullName>
    </recommendedName>
</protein>
<dbReference type="AlphaFoldDB" id="A0A9P9I928"/>
<organism evidence="5 6">
    <name type="scientific">Dactylonectria estremocensis</name>
    <dbReference type="NCBI Taxonomy" id="1079267"/>
    <lineage>
        <taxon>Eukaryota</taxon>
        <taxon>Fungi</taxon>
        <taxon>Dikarya</taxon>
        <taxon>Ascomycota</taxon>
        <taxon>Pezizomycotina</taxon>
        <taxon>Sordariomycetes</taxon>
        <taxon>Hypocreomycetidae</taxon>
        <taxon>Hypocreales</taxon>
        <taxon>Nectriaceae</taxon>
        <taxon>Dactylonectria</taxon>
    </lineage>
</organism>